<evidence type="ECO:0000256" key="1">
    <source>
        <dbReference type="SAM" id="Phobius"/>
    </source>
</evidence>
<proteinExistence type="predicted"/>
<dbReference type="InterPro" id="IPR036465">
    <property type="entry name" value="vWFA_dom_sf"/>
</dbReference>
<name>A0A932I1F5_UNCTE</name>
<evidence type="ECO:0000313" key="3">
    <source>
        <dbReference type="Proteomes" id="UP000782312"/>
    </source>
</evidence>
<dbReference type="PANTHER" id="PTHR37947">
    <property type="entry name" value="BLL2462 PROTEIN"/>
    <property type="match status" value="1"/>
</dbReference>
<evidence type="ECO:0008006" key="4">
    <source>
        <dbReference type="Google" id="ProtNLM"/>
    </source>
</evidence>
<dbReference type="AlphaFoldDB" id="A0A932I1F5"/>
<evidence type="ECO:0000313" key="2">
    <source>
        <dbReference type="EMBL" id="MBI3129600.1"/>
    </source>
</evidence>
<dbReference type="Gene3D" id="3.40.50.410">
    <property type="entry name" value="von Willebrand factor, type A domain"/>
    <property type="match status" value="1"/>
</dbReference>
<keyword evidence="1" id="KW-1133">Transmembrane helix</keyword>
<dbReference type="PANTHER" id="PTHR37947:SF1">
    <property type="entry name" value="BLL2462 PROTEIN"/>
    <property type="match status" value="1"/>
</dbReference>
<sequence length="776" mass="85313">MDWSSLHWPGGAPWWVLVPVALLLADSLRRRRRALLERLSPLRVNVLTALRGLLYAAIVFFLSGPTLIQRTERNLPPRLLVLVDGSASMGVKDGAKGATRLGQAVEFLLGKLSARPKPGGEAPQAFLDRLYQSYDVQLMSYDAASSLLSREALYGLEAKGLGSDPLRTIRAVSGEPGKAGVAAAGRMVLRDDRPAGILLLSDGGDTTDGAWPPVDARNFPPVVSVGFGNPRDFRDVSLHEVRAPRIAFQDKEVQLEATLSVRGYSGVRLPVALTREGRVVRTQTVDIQGDPAAQKIEFRFTPSEVGSLRLSIETPVQRGELVESNNRVEIPLEVRRDKIRVLTISGAPSWNYSFLRAALKRDPAIDLVSFVFLRTSEDDPGVPTQELSLVPFPVDRLFLEELKNFEIVVFDNFSAQEYFSNYYLERVKDYVRKGGAFWIFGGRGSFGAGGYARSPIEELLPVRISTSSDYAGSVRAPSRLTEAGARHPVTRLSPDAETNARMWESLPPLRRLNLTAPSEDGQTLLAAEGPSGGVPLIAARRMGEGRILSVLSDDIWRWNFGMVAAEKSNQLYTQLIAQMTRWLSGDAASSQVQILPDAEPGRDGLYVARVQVLDDDYKPAQGAAVRVTLRDPYGAVQTLTAEYRPDTGEFEARFRPSGRGGYRAEVNAMLGQRHLGRAVRTLSVGGGAGGAEWTDVSPRWDRLRGLSATTGGVFLEAGEEDSRRLEKRVLDALQGKVPSKILEIRDVRLWSIPWVGFVLILLPACEWTLRRLWGLA</sequence>
<dbReference type="Gene3D" id="3.40.50.880">
    <property type="match status" value="1"/>
</dbReference>
<dbReference type="SUPFAM" id="SSF52317">
    <property type="entry name" value="Class I glutamine amidotransferase-like"/>
    <property type="match status" value="1"/>
</dbReference>
<gene>
    <name evidence="2" type="ORF">HYZ11_18480</name>
</gene>
<accession>A0A932I1F5</accession>
<reference evidence="2" key="1">
    <citation type="submission" date="2020-07" db="EMBL/GenBank/DDBJ databases">
        <title>Huge and variable diversity of episymbiotic CPR bacteria and DPANN archaea in groundwater ecosystems.</title>
        <authorList>
            <person name="He C.Y."/>
            <person name="Keren R."/>
            <person name="Whittaker M."/>
            <person name="Farag I.F."/>
            <person name="Doudna J."/>
            <person name="Cate J.H.D."/>
            <person name="Banfield J.F."/>
        </authorList>
    </citation>
    <scope>NUCLEOTIDE SEQUENCE</scope>
    <source>
        <strain evidence="2">NC_groundwater_763_Ag_S-0.2um_68_21</strain>
    </source>
</reference>
<protein>
    <recommendedName>
        <fullName evidence="4">Glutamine amidotransferase domain-containing protein</fullName>
    </recommendedName>
</protein>
<dbReference type="EMBL" id="JACPUR010000041">
    <property type="protein sequence ID" value="MBI3129600.1"/>
    <property type="molecule type" value="Genomic_DNA"/>
</dbReference>
<feature type="transmembrane region" description="Helical" evidence="1">
    <location>
        <begin position="12"/>
        <end position="28"/>
    </location>
</feature>
<dbReference type="Proteomes" id="UP000782312">
    <property type="component" value="Unassembled WGS sequence"/>
</dbReference>
<dbReference type="InterPro" id="IPR029062">
    <property type="entry name" value="Class_I_gatase-like"/>
</dbReference>
<feature type="transmembrane region" description="Helical" evidence="1">
    <location>
        <begin position="49"/>
        <end position="68"/>
    </location>
</feature>
<organism evidence="2 3">
    <name type="scientific">Tectimicrobiota bacterium</name>
    <dbReference type="NCBI Taxonomy" id="2528274"/>
    <lineage>
        <taxon>Bacteria</taxon>
        <taxon>Pseudomonadati</taxon>
        <taxon>Nitrospinota/Tectimicrobiota group</taxon>
        <taxon>Candidatus Tectimicrobiota</taxon>
    </lineage>
</organism>
<comment type="caution">
    <text evidence="2">The sequence shown here is derived from an EMBL/GenBank/DDBJ whole genome shotgun (WGS) entry which is preliminary data.</text>
</comment>
<keyword evidence="1" id="KW-0812">Transmembrane</keyword>
<keyword evidence="1" id="KW-0472">Membrane</keyword>